<dbReference type="CDD" id="cd06859">
    <property type="entry name" value="PX_SNX1_2_like"/>
    <property type="match status" value="1"/>
</dbReference>
<dbReference type="PANTHER" id="PTHR10555">
    <property type="entry name" value="SORTING NEXIN"/>
    <property type="match status" value="1"/>
</dbReference>
<dbReference type="PROSITE" id="PS50195">
    <property type="entry name" value="PX"/>
    <property type="match status" value="1"/>
</dbReference>
<dbReference type="InterPro" id="IPR015404">
    <property type="entry name" value="Vps5_C"/>
</dbReference>
<name>A0A8J5XXB3_DIALT</name>
<dbReference type="SUPFAM" id="SSF103657">
    <property type="entry name" value="BAR/IMD domain-like"/>
    <property type="match status" value="1"/>
</dbReference>
<sequence>MNDAPDYFSVGAIMPGASSSPFMPASPARAGSSPAANGALVNARAGCGGGGGGSGGCADNGFADGTQSFQDLDISPPARDRTPSGAGTAEADGPFHVTVTEPARQGEGMHAYIAYKVTTRTSLPQYSAAEFHVSRRFRDFDWLFTQLVGKWPGLIIPPLPEKPIVGKVSGADFTPEFVEGRRKHLETFVRRVTSHVELHHAEALQVFLEASDEAFDAAKAASRAHAGQPGRWGQLLTDGWHGLRSWSGKSLGMSTAALPDGGVGDRQCDELRAYVSRLESQLGALHRSAERLAKRHRSEAAGMTEVGAAFAQLGANGDEDWPKPLASQLSHLGVTSDLAARALSEQADAECESLEEPLRDVLRRLHQCRQALSTREHAYHAWQSAIATLDARRSKAAKAIGAEATDGKAQQMELELGEGEAAVRQAHAEYDQIKERTNREVARFQEEVMHDVKALLATFVRLQANSCNREHGVWSQLLPRFEATVSKQR</sequence>
<dbReference type="AlphaFoldDB" id="A0A8J5XXB3"/>
<dbReference type="PANTHER" id="PTHR10555:SF170">
    <property type="entry name" value="FI18122P1"/>
    <property type="match status" value="1"/>
</dbReference>
<dbReference type="InterPro" id="IPR001683">
    <property type="entry name" value="PX_dom"/>
</dbReference>
<dbReference type="SUPFAM" id="SSF64268">
    <property type="entry name" value="PX domain"/>
    <property type="match status" value="1"/>
</dbReference>
<evidence type="ECO:0000256" key="1">
    <source>
        <dbReference type="SAM" id="MobiDB-lite"/>
    </source>
</evidence>
<dbReference type="OMA" id="WSLHRFI"/>
<dbReference type="EMBL" id="JAGTXO010000002">
    <property type="protein sequence ID" value="KAG8469650.1"/>
    <property type="molecule type" value="Genomic_DNA"/>
</dbReference>
<proteinExistence type="predicted"/>
<protein>
    <recommendedName>
        <fullName evidence="2">PX domain-containing protein</fullName>
    </recommendedName>
</protein>
<keyword evidence="4" id="KW-1185">Reference proteome</keyword>
<dbReference type="Gene3D" id="3.30.1520.10">
    <property type="entry name" value="Phox-like domain"/>
    <property type="match status" value="1"/>
</dbReference>
<dbReference type="InterPro" id="IPR036871">
    <property type="entry name" value="PX_dom_sf"/>
</dbReference>
<dbReference type="Proteomes" id="UP000751190">
    <property type="component" value="Unassembled WGS sequence"/>
</dbReference>
<dbReference type="SMART" id="SM00312">
    <property type="entry name" value="PX"/>
    <property type="match status" value="1"/>
</dbReference>
<evidence type="ECO:0000313" key="4">
    <source>
        <dbReference type="Proteomes" id="UP000751190"/>
    </source>
</evidence>
<organism evidence="3 4">
    <name type="scientific">Diacronema lutheri</name>
    <name type="common">Unicellular marine alga</name>
    <name type="synonym">Monochrysis lutheri</name>
    <dbReference type="NCBI Taxonomy" id="2081491"/>
    <lineage>
        <taxon>Eukaryota</taxon>
        <taxon>Haptista</taxon>
        <taxon>Haptophyta</taxon>
        <taxon>Pavlovophyceae</taxon>
        <taxon>Pavlovales</taxon>
        <taxon>Pavlovaceae</taxon>
        <taxon>Diacronema</taxon>
    </lineage>
</organism>
<dbReference type="GO" id="GO:0005768">
    <property type="term" value="C:endosome"/>
    <property type="evidence" value="ECO:0007669"/>
    <property type="project" value="TreeGrafter"/>
</dbReference>
<reference evidence="3" key="1">
    <citation type="submission" date="2021-05" db="EMBL/GenBank/DDBJ databases">
        <title>The genome of the haptophyte Pavlova lutheri (Diacronema luteri, Pavlovales) - a model for lipid biosynthesis in eukaryotic algae.</title>
        <authorList>
            <person name="Hulatt C.J."/>
            <person name="Posewitz M.C."/>
        </authorList>
    </citation>
    <scope>NUCLEOTIDE SEQUENCE</scope>
    <source>
        <strain evidence="3">NIVA-4/92</strain>
    </source>
</reference>
<accession>A0A8J5XXB3</accession>
<feature type="region of interest" description="Disordered" evidence="1">
    <location>
        <begin position="67"/>
        <end position="94"/>
    </location>
</feature>
<dbReference type="OrthoDB" id="5227681at2759"/>
<dbReference type="Pfam" id="PF09325">
    <property type="entry name" value="Vps5"/>
    <property type="match status" value="1"/>
</dbReference>
<evidence type="ECO:0000313" key="3">
    <source>
        <dbReference type="EMBL" id="KAG8469650.1"/>
    </source>
</evidence>
<dbReference type="CDD" id="cd07596">
    <property type="entry name" value="BAR_SNX"/>
    <property type="match status" value="1"/>
</dbReference>
<dbReference type="InterPro" id="IPR027267">
    <property type="entry name" value="AH/BAR_dom_sf"/>
</dbReference>
<dbReference type="GO" id="GO:0035091">
    <property type="term" value="F:phosphatidylinositol binding"/>
    <property type="evidence" value="ECO:0007669"/>
    <property type="project" value="InterPro"/>
</dbReference>
<evidence type="ECO:0000259" key="2">
    <source>
        <dbReference type="PROSITE" id="PS50195"/>
    </source>
</evidence>
<dbReference type="Pfam" id="PF00787">
    <property type="entry name" value="PX"/>
    <property type="match status" value="1"/>
</dbReference>
<gene>
    <name evidence="3" type="ORF">KFE25_006105</name>
</gene>
<comment type="caution">
    <text evidence="3">The sequence shown here is derived from an EMBL/GenBank/DDBJ whole genome shotgun (WGS) entry which is preliminary data.</text>
</comment>
<feature type="domain" description="PX" evidence="2">
    <location>
        <begin position="93"/>
        <end position="215"/>
    </location>
</feature>
<dbReference type="Gene3D" id="1.20.1270.60">
    <property type="entry name" value="Arfaptin homology (AH) domain/BAR domain"/>
    <property type="match status" value="1"/>
</dbReference>